<comment type="caution">
    <text evidence="2">The sequence shown here is derived from an EMBL/GenBank/DDBJ whole genome shotgun (WGS) entry which is preliminary data.</text>
</comment>
<name>A0ABS3QDD8_9BACT</name>
<evidence type="ECO:0000256" key="1">
    <source>
        <dbReference type="SAM" id="MobiDB-lite"/>
    </source>
</evidence>
<dbReference type="SUPFAM" id="SSF52540">
    <property type="entry name" value="P-loop containing nucleoside triphosphate hydrolases"/>
    <property type="match status" value="1"/>
</dbReference>
<reference evidence="2 3" key="1">
    <citation type="submission" date="2021-03" db="EMBL/GenBank/DDBJ databases">
        <authorList>
            <person name="Kim M.K."/>
        </authorList>
    </citation>
    <scope>NUCLEOTIDE SEQUENCE [LARGE SCALE GENOMIC DNA]</scope>
    <source>
        <strain evidence="2 3">BT442</strain>
    </source>
</reference>
<dbReference type="Gene3D" id="3.40.50.300">
    <property type="entry name" value="P-loop containing nucleotide triphosphate hydrolases"/>
    <property type="match status" value="1"/>
</dbReference>
<proteinExistence type="predicted"/>
<dbReference type="PANTHER" id="PTHR12873:SF6">
    <property type="entry name" value="TOPRIM DOMAIN-CONTAINING PROTEIN"/>
    <property type="match status" value="1"/>
</dbReference>
<evidence type="ECO:0000313" key="2">
    <source>
        <dbReference type="EMBL" id="MBO2009202.1"/>
    </source>
</evidence>
<sequence>MQPRSFNPMAAQPSAGPAPMPRATGRARVQPAGTTTAKQAPAKRDAAQALLDPADVLAKMIHAWHTLDPNGSPTHFPTIAQYWSWMLGEVSLVTGWPGSGKSWIMLFLMLVKSRYDGWKWALLCPENMPARKLVNILVQMYVGQTCNPKYHRMSFEQYEEAAKWVLKHFFIINPREAENLADVAGVIAHCKEVHGINGYLIDPWNSLGDSLTDYGGREDEMLKQLLGYLCDFTEDNELCGIVCAHPSGDARPKPGAELIVPDQYKVSGGRMWGNKVDNVIVINRPYYETDPTDTAVDFYVKKVKEQPETGFPTPPGGVRLHYSRGSYRYTDPVLGTMSNPVSPLDEKPRQLYEAYGCNDLARIVSEKIPRKDGRDIAPDGFAPLTASSDFDAIPADMLPGGAMTVRLPHANE</sequence>
<feature type="region of interest" description="Disordered" evidence="1">
    <location>
        <begin position="1"/>
        <end position="44"/>
    </location>
</feature>
<evidence type="ECO:0008006" key="4">
    <source>
        <dbReference type="Google" id="ProtNLM"/>
    </source>
</evidence>
<dbReference type="InterPro" id="IPR027032">
    <property type="entry name" value="Twinkle-like"/>
</dbReference>
<dbReference type="EMBL" id="JAGETZ010000003">
    <property type="protein sequence ID" value="MBO2009202.1"/>
    <property type="molecule type" value="Genomic_DNA"/>
</dbReference>
<gene>
    <name evidence="2" type="ORF">J4E00_09065</name>
</gene>
<dbReference type="RefSeq" id="WP_208174824.1">
    <property type="nucleotide sequence ID" value="NZ_JAGETZ010000003.1"/>
</dbReference>
<accession>A0ABS3QDD8</accession>
<keyword evidence="3" id="KW-1185">Reference proteome</keyword>
<organism evidence="2 3">
    <name type="scientific">Hymenobacter negativus</name>
    <dbReference type="NCBI Taxonomy" id="2795026"/>
    <lineage>
        <taxon>Bacteria</taxon>
        <taxon>Pseudomonadati</taxon>
        <taxon>Bacteroidota</taxon>
        <taxon>Cytophagia</taxon>
        <taxon>Cytophagales</taxon>
        <taxon>Hymenobacteraceae</taxon>
        <taxon>Hymenobacter</taxon>
    </lineage>
</organism>
<evidence type="ECO:0000313" key="3">
    <source>
        <dbReference type="Proteomes" id="UP000664369"/>
    </source>
</evidence>
<protein>
    <recommendedName>
        <fullName evidence="4">AAA family ATPase</fullName>
    </recommendedName>
</protein>
<dbReference type="Proteomes" id="UP000664369">
    <property type="component" value="Unassembled WGS sequence"/>
</dbReference>
<dbReference type="PANTHER" id="PTHR12873">
    <property type="entry name" value="T7-LIKE MITOCHONDRIAL DNA HELICASE"/>
    <property type="match status" value="1"/>
</dbReference>
<dbReference type="InterPro" id="IPR027417">
    <property type="entry name" value="P-loop_NTPase"/>
</dbReference>